<reference evidence="1 2" key="1">
    <citation type="journal article" date="2013" name="PLoS ONE">
        <title>Assembly-driven community genomics of a hypersaline microbial ecosystem.</title>
        <authorList>
            <person name="Podell S."/>
            <person name="Ugalde J.A."/>
            <person name="Narasingarao P."/>
            <person name="Banfield J.F."/>
            <person name="Heidelberg K.B."/>
            <person name="Allen E.E."/>
        </authorList>
    </citation>
    <scope>NUCLEOTIDE SEQUENCE [LARGE SCALE GENOMIC DNA]</scope>
    <source>
        <strain evidence="2">J07HQW1</strain>
    </source>
</reference>
<gene>
    <name evidence="1" type="ORF">J07HQW1_02517</name>
</gene>
<dbReference type="AlphaFoldDB" id="U1N7M5"/>
<evidence type="ECO:0000313" key="1">
    <source>
        <dbReference type="EMBL" id="ERG92473.1"/>
    </source>
</evidence>
<name>U1N7M5_9EURY</name>
<dbReference type="EMBL" id="KE356560">
    <property type="protein sequence ID" value="ERG92473.1"/>
    <property type="molecule type" value="Genomic_DNA"/>
</dbReference>
<dbReference type="HOGENOM" id="CLU_3371334_0_0_2"/>
<organism evidence="1 2">
    <name type="scientific">Haloquadratum walsbyi J07HQW1</name>
    <dbReference type="NCBI Taxonomy" id="1238424"/>
    <lineage>
        <taxon>Archaea</taxon>
        <taxon>Methanobacteriati</taxon>
        <taxon>Methanobacteriota</taxon>
        <taxon>Stenosarchaea group</taxon>
        <taxon>Halobacteria</taxon>
        <taxon>Halobacteriales</taxon>
        <taxon>Haloferacaceae</taxon>
        <taxon>Haloquadratum</taxon>
    </lineage>
</organism>
<accession>U1N7M5</accession>
<proteinExistence type="predicted"/>
<protein>
    <submittedName>
        <fullName evidence="1">Uncharacterized protein</fullName>
    </submittedName>
</protein>
<evidence type="ECO:0000313" key="2">
    <source>
        <dbReference type="Proteomes" id="UP000030649"/>
    </source>
</evidence>
<sequence length="34" mass="3878">MPTSIRRTATFSEMDTTMRSLGTLDRDITTDIDE</sequence>
<dbReference type="Proteomes" id="UP000030649">
    <property type="component" value="Unassembled WGS sequence"/>
</dbReference>